<name>F4Y0S8_9CYAN</name>
<dbReference type="EMBL" id="GL890969">
    <property type="protein sequence ID" value="EGJ29439.1"/>
    <property type="molecule type" value="Genomic_DNA"/>
</dbReference>
<dbReference type="HOGENOM" id="CLU_3236167_0_0_3"/>
<accession>F4Y0S8</accession>
<evidence type="ECO:0000313" key="1">
    <source>
        <dbReference type="EMBL" id="EGJ29439.1"/>
    </source>
</evidence>
<reference evidence="2" key="1">
    <citation type="journal article" date="2011" name="Proc. Natl. Acad. Sci. U.S.A.">
        <title>Genomic insights into the physiology and ecology of the marine filamentous cyanobacterium Lyngbya majuscula.</title>
        <authorList>
            <person name="Jones A.C."/>
            <person name="Monroe E.A."/>
            <person name="Podell S."/>
            <person name="Hess W.R."/>
            <person name="Klages S."/>
            <person name="Esquenazi E."/>
            <person name="Niessen S."/>
            <person name="Hoover H."/>
            <person name="Rothmann M."/>
            <person name="Lasken R.S."/>
            <person name="Yates J.R.III."/>
            <person name="Reinhardt R."/>
            <person name="Kube M."/>
            <person name="Burkart M.D."/>
            <person name="Allen E.E."/>
            <person name="Dorrestein P.C."/>
            <person name="Gerwick W.H."/>
            <person name="Gerwick L."/>
        </authorList>
    </citation>
    <scope>NUCLEOTIDE SEQUENCE [LARGE SCALE GENOMIC DNA]</scope>
    <source>
        <strain evidence="2">3L</strain>
    </source>
</reference>
<gene>
    <name evidence="1" type="ORF">LYNGBM3L_62650</name>
</gene>
<dbReference type="AlphaFoldDB" id="F4Y0S8"/>
<organism evidence="1 2">
    <name type="scientific">Moorena producens 3L</name>
    <dbReference type="NCBI Taxonomy" id="489825"/>
    <lineage>
        <taxon>Bacteria</taxon>
        <taxon>Bacillati</taxon>
        <taxon>Cyanobacteriota</taxon>
        <taxon>Cyanophyceae</taxon>
        <taxon>Coleofasciculales</taxon>
        <taxon>Coleofasciculaceae</taxon>
        <taxon>Moorena</taxon>
    </lineage>
</organism>
<sequence length="43" mass="4880">MCSFSLTPDTVQYNQLSKEELVQLVVEQKKLRLATALTDRKPG</sequence>
<protein>
    <submittedName>
        <fullName evidence="1">Uncharacterized protein</fullName>
    </submittedName>
</protein>
<evidence type="ECO:0000313" key="2">
    <source>
        <dbReference type="Proteomes" id="UP000003959"/>
    </source>
</evidence>
<keyword evidence="2" id="KW-1185">Reference proteome</keyword>
<proteinExistence type="predicted"/>
<dbReference type="Proteomes" id="UP000003959">
    <property type="component" value="Unassembled WGS sequence"/>
</dbReference>